<feature type="transmembrane region" description="Helical" evidence="1">
    <location>
        <begin position="52"/>
        <end position="71"/>
    </location>
</feature>
<accession>A0ABD5XWM0</accession>
<evidence type="ECO:0000313" key="3">
    <source>
        <dbReference type="EMBL" id="MFC7139469.1"/>
    </source>
</evidence>
<comment type="caution">
    <text evidence="3">The sequence shown here is derived from an EMBL/GenBank/DDBJ whole genome shotgun (WGS) entry which is preliminary data.</text>
</comment>
<reference evidence="3 4" key="1">
    <citation type="journal article" date="2019" name="Int. J. Syst. Evol. Microbiol.">
        <title>The Global Catalogue of Microorganisms (GCM) 10K type strain sequencing project: providing services to taxonomists for standard genome sequencing and annotation.</title>
        <authorList>
            <consortium name="The Broad Institute Genomics Platform"/>
            <consortium name="The Broad Institute Genome Sequencing Center for Infectious Disease"/>
            <person name="Wu L."/>
            <person name="Ma J."/>
        </authorList>
    </citation>
    <scope>NUCLEOTIDE SEQUENCE [LARGE SCALE GENOMIC DNA]</scope>
    <source>
        <strain evidence="3 4">XZYJT29</strain>
    </source>
</reference>
<dbReference type="GeneID" id="78819725"/>
<organism evidence="3 4">
    <name type="scientific">Halosimplex aquaticum</name>
    <dbReference type="NCBI Taxonomy" id="3026162"/>
    <lineage>
        <taxon>Archaea</taxon>
        <taxon>Methanobacteriati</taxon>
        <taxon>Methanobacteriota</taxon>
        <taxon>Stenosarchaea group</taxon>
        <taxon>Halobacteria</taxon>
        <taxon>Halobacteriales</taxon>
        <taxon>Haloarculaceae</taxon>
        <taxon>Halosimplex</taxon>
    </lineage>
</organism>
<evidence type="ECO:0000256" key="1">
    <source>
        <dbReference type="SAM" id="Phobius"/>
    </source>
</evidence>
<dbReference type="Pfam" id="PF26478">
    <property type="entry name" value="DUF8151"/>
    <property type="match status" value="1"/>
</dbReference>
<dbReference type="RefSeq" id="WP_274325056.1">
    <property type="nucleotide sequence ID" value="NZ_CP118158.1"/>
</dbReference>
<sequence length="80" mass="8378">MRELLFGPLAEVLGVVFYVVVAGALTVVGALAEQASVHDLTAGQTTLGLWEALFGAVLIYAGLNVAYHVVLPRLRAENAA</sequence>
<dbReference type="InterPro" id="IPR058464">
    <property type="entry name" value="DUF8151"/>
</dbReference>
<name>A0ABD5XWM0_9EURY</name>
<evidence type="ECO:0000259" key="2">
    <source>
        <dbReference type="Pfam" id="PF26478"/>
    </source>
</evidence>
<protein>
    <recommendedName>
        <fullName evidence="2">DUF8151 domain-containing protein</fullName>
    </recommendedName>
</protein>
<keyword evidence="1" id="KW-0812">Transmembrane</keyword>
<feature type="transmembrane region" description="Helical" evidence="1">
    <location>
        <begin position="12"/>
        <end position="32"/>
    </location>
</feature>
<gene>
    <name evidence="3" type="ORF">ACFQMA_06400</name>
</gene>
<feature type="domain" description="DUF8151" evidence="2">
    <location>
        <begin position="1"/>
        <end position="76"/>
    </location>
</feature>
<keyword evidence="4" id="KW-1185">Reference proteome</keyword>
<dbReference type="AlphaFoldDB" id="A0ABD5XWM0"/>
<keyword evidence="1" id="KW-1133">Transmembrane helix</keyword>
<dbReference type="EMBL" id="JBHTAS010000001">
    <property type="protein sequence ID" value="MFC7139469.1"/>
    <property type="molecule type" value="Genomic_DNA"/>
</dbReference>
<evidence type="ECO:0000313" key="4">
    <source>
        <dbReference type="Proteomes" id="UP001596432"/>
    </source>
</evidence>
<keyword evidence="1" id="KW-0472">Membrane</keyword>
<proteinExistence type="predicted"/>
<dbReference type="Proteomes" id="UP001596432">
    <property type="component" value="Unassembled WGS sequence"/>
</dbReference>